<dbReference type="PRINTS" id="PR00747">
    <property type="entry name" value="GLYHDRLASE47"/>
</dbReference>
<comment type="cofactor">
    <cofactor evidence="7">
        <name>Ca(2+)</name>
        <dbReference type="ChEBI" id="CHEBI:29108"/>
    </cofactor>
</comment>
<dbReference type="STRING" id="7574.A0A1S3H7T5"/>
<dbReference type="Gene3D" id="1.50.10.10">
    <property type="match status" value="1"/>
</dbReference>
<dbReference type="GO" id="GO:0005509">
    <property type="term" value="F:calcium ion binding"/>
    <property type="evidence" value="ECO:0007669"/>
    <property type="project" value="InterPro"/>
</dbReference>
<keyword evidence="8" id="KW-0378">Hydrolase</keyword>
<evidence type="ECO:0000256" key="7">
    <source>
        <dbReference type="PIRSR" id="PIRSR601382-2"/>
    </source>
</evidence>
<dbReference type="InterPro" id="IPR012341">
    <property type="entry name" value="6hp_glycosidase-like_sf"/>
</dbReference>
<feature type="region of interest" description="Disordered" evidence="9">
    <location>
        <begin position="627"/>
        <end position="762"/>
    </location>
</feature>
<keyword evidence="10" id="KW-1185">Reference proteome</keyword>
<dbReference type="GO" id="GO:0004571">
    <property type="term" value="F:mannosyl-oligosaccharide 1,2-alpha-mannosidase activity"/>
    <property type="evidence" value="ECO:0007669"/>
    <property type="project" value="InterPro"/>
</dbReference>
<dbReference type="OrthoDB" id="8118055at2759"/>
<evidence type="ECO:0000313" key="10">
    <source>
        <dbReference type="Proteomes" id="UP000085678"/>
    </source>
</evidence>
<feature type="compositionally biased region" description="Polar residues" evidence="9">
    <location>
        <begin position="714"/>
        <end position="751"/>
    </location>
</feature>
<comment type="subcellular location">
    <subcellularLocation>
        <location evidence="1">Endoplasmic reticulum</location>
    </subcellularLocation>
</comment>
<dbReference type="RefSeq" id="XP_013382068.1">
    <property type="nucleotide sequence ID" value="XM_013526614.1"/>
</dbReference>
<dbReference type="Pfam" id="PF01532">
    <property type="entry name" value="Glyco_hydro_47"/>
    <property type="match status" value="1"/>
</dbReference>
<feature type="active site" evidence="6">
    <location>
        <position position="397"/>
    </location>
</feature>
<dbReference type="GO" id="GO:1904154">
    <property type="term" value="P:positive regulation of retrograde protein transport, ER to cytosol"/>
    <property type="evidence" value="ECO:0007669"/>
    <property type="project" value="UniProtKB-ARBA"/>
</dbReference>
<evidence type="ECO:0000256" key="4">
    <source>
        <dbReference type="ARBA" id="ARBA00023180"/>
    </source>
</evidence>
<feature type="binding site" evidence="7">
    <location>
        <position position="500"/>
    </location>
    <ligand>
        <name>Ca(2+)</name>
        <dbReference type="ChEBI" id="CHEBI:29108"/>
    </ligand>
</feature>
<dbReference type="KEGG" id="lak:106152880"/>
<evidence type="ECO:0000256" key="1">
    <source>
        <dbReference type="ARBA" id="ARBA00004240"/>
    </source>
</evidence>
<dbReference type="GO" id="GO:0016020">
    <property type="term" value="C:membrane"/>
    <property type="evidence" value="ECO:0007669"/>
    <property type="project" value="InterPro"/>
</dbReference>
<keyword evidence="8" id="KW-0326">Glycosidase</keyword>
<dbReference type="Proteomes" id="UP000085678">
    <property type="component" value="Unplaced"/>
</dbReference>
<evidence type="ECO:0000256" key="5">
    <source>
        <dbReference type="ARBA" id="ARBA00054385"/>
    </source>
</evidence>
<feature type="compositionally biased region" description="Polar residues" evidence="9">
    <location>
        <begin position="627"/>
        <end position="643"/>
    </location>
</feature>
<accession>A0A1S3H7T5</accession>
<name>A0A1S3H7T5_LINAN</name>
<dbReference type="InParanoid" id="A0A1S3H7T5"/>
<dbReference type="SUPFAM" id="SSF48225">
    <property type="entry name" value="Seven-hairpin glycosidases"/>
    <property type="match status" value="1"/>
</dbReference>
<evidence type="ECO:0000256" key="3">
    <source>
        <dbReference type="ARBA" id="ARBA00022824"/>
    </source>
</evidence>
<evidence type="ECO:0000256" key="2">
    <source>
        <dbReference type="ARBA" id="ARBA00007658"/>
    </source>
</evidence>
<proteinExistence type="inferred from homology"/>
<dbReference type="InterPro" id="IPR001382">
    <property type="entry name" value="Glyco_hydro_47"/>
</dbReference>
<dbReference type="GeneID" id="106152880"/>
<comment type="similarity">
    <text evidence="2 8">Belongs to the glycosyl hydrolase 47 family.</text>
</comment>
<dbReference type="AlphaFoldDB" id="A0A1S3H7T5"/>
<organism evidence="10 11">
    <name type="scientific">Lingula anatina</name>
    <name type="common">Brachiopod</name>
    <name type="synonym">Lingula unguis</name>
    <dbReference type="NCBI Taxonomy" id="7574"/>
    <lineage>
        <taxon>Eukaryota</taxon>
        <taxon>Metazoa</taxon>
        <taxon>Spiralia</taxon>
        <taxon>Lophotrochozoa</taxon>
        <taxon>Brachiopoda</taxon>
        <taxon>Linguliformea</taxon>
        <taxon>Lingulata</taxon>
        <taxon>Lingulida</taxon>
        <taxon>Linguloidea</taxon>
        <taxon>Lingulidae</taxon>
        <taxon>Lingula</taxon>
    </lineage>
</organism>
<evidence type="ECO:0000256" key="8">
    <source>
        <dbReference type="RuleBase" id="RU361193"/>
    </source>
</evidence>
<evidence type="ECO:0000256" key="9">
    <source>
        <dbReference type="SAM" id="MobiDB-lite"/>
    </source>
</evidence>
<dbReference type="FunFam" id="1.50.10.10:FF:000015">
    <property type="entry name" value="alpha-1,2-Mannosidase"/>
    <property type="match status" value="1"/>
</dbReference>
<dbReference type="GO" id="GO:0005975">
    <property type="term" value="P:carbohydrate metabolic process"/>
    <property type="evidence" value="ECO:0007669"/>
    <property type="project" value="InterPro"/>
</dbReference>
<dbReference type="GO" id="GO:1904380">
    <property type="term" value="P:endoplasmic reticulum mannose trimming"/>
    <property type="evidence" value="ECO:0007669"/>
    <property type="project" value="InterPro"/>
</dbReference>
<feature type="active site" description="Proton donor" evidence="6">
    <location>
        <position position="376"/>
    </location>
</feature>
<gene>
    <name evidence="11" type="primary">LOC106152880</name>
</gene>
<keyword evidence="7" id="KW-0479">Metal-binding</keyword>
<dbReference type="InterPro" id="IPR044674">
    <property type="entry name" value="EDEM1/2/3"/>
</dbReference>
<evidence type="ECO:0000256" key="6">
    <source>
        <dbReference type="PIRSR" id="PIRSR601382-1"/>
    </source>
</evidence>
<dbReference type="PANTHER" id="PTHR45679:SF6">
    <property type="entry name" value="ER DEGRADATION-ENHANCING ALPHA-MANNOSIDASE-LIKE PROTEIN 2"/>
    <property type="match status" value="1"/>
</dbReference>
<reference evidence="11" key="1">
    <citation type="submission" date="2025-08" db="UniProtKB">
        <authorList>
            <consortium name="RefSeq"/>
        </authorList>
    </citation>
    <scope>IDENTIFICATION</scope>
    <source>
        <tissue evidence="11">Gonads</tissue>
    </source>
</reference>
<dbReference type="EC" id="3.2.1.-" evidence="8"/>
<keyword evidence="7" id="KW-0106">Calcium</keyword>
<keyword evidence="3" id="KW-0256">Endoplasmic reticulum</keyword>
<sequence length="836" mass="93829">MAAHRKRKFRTRFYARFNMVASYATESSRPLTKCFVLFILLGISPICGLRSFGKKELNFYRDKVVRMFHHAYDGYMQYAYPYDELRPITCDGHDTWGSFSLTLIDALDTLAIMGNMTEFRRVAYKLADEVDFDIDINASVFETNIRVVGGLLSAHLLTKRADMVLEPGWPCSGPLLRLAEDVARRLLPAFNTSTGMPYGTVNLRHGVPEGETAVTCTAGVATFIVEFGTLSKLTGDPIFEQTAMRALTSLWNYRSEIGLVGNHINVQTGQWTALDSGIGAGVDSYFEYLVKGAILLQKPELMEMFASFKQSIESHLKQDDWYMWVHMVKGQVTLPVFQSLEAFWPGLQSLIGDIDKAMKTLHNYHQVWKQHGFTPEFYNIAKSEVHQGREGYPLRPELIESTMYLYRATKDPYLLEVGVDILESIEHSTKTRCGYATVQNVKTHMLENRMESFFLAETTKYLYLLFDPENFIHNTAGHGTVIQTPSGECIIDAGGYVFNTEAHPVDTAALYCCSAEKHQDDMLVQDMQDNVNLLSLLDLVDNEPDMLRLKTTVEQGKNKYREDPLVEDIKQPSEQMPSSQEKNVGNFKSLQQKESDLMQQTVEAFKKILEKMNGPKKPKEILGSEITASSSQDSQLHEMNTGTEIPPGNTDTKAEKSITPHAQEAHSTVLENANSLTNDRNSNTQFESTSNTEKIDTQSASTYPEKNKLDLTKTKSTSGDSESSVATSQKKGESDSTVTVQQPQKTSSQPQLLPPNGAVNAKGDAAIKTSDNQEQFNSALKNIVQGLFQEIKTELNITCANYFSKSKRHKQELLTCPARPFHARLSVLGEMFLDDN</sequence>
<protein>
    <recommendedName>
        <fullName evidence="8">alpha-1,2-Mannosidase</fullName>
        <ecNumber evidence="8">3.2.1.-</ecNumber>
    </recommendedName>
</protein>
<feature type="active site" evidence="6">
    <location>
        <position position="283"/>
    </location>
</feature>
<dbReference type="InterPro" id="IPR036026">
    <property type="entry name" value="Seven-hairpin_glycosidases"/>
</dbReference>
<evidence type="ECO:0000313" key="11">
    <source>
        <dbReference type="RefSeq" id="XP_013382068.1"/>
    </source>
</evidence>
<dbReference type="GO" id="GO:0044322">
    <property type="term" value="C:endoplasmic reticulum quality control compartment"/>
    <property type="evidence" value="ECO:0007669"/>
    <property type="project" value="GOC"/>
</dbReference>
<dbReference type="PANTHER" id="PTHR45679">
    <property type="entry name" value="ER DEGRADATION-ENHANCING ALPHA-MANNOSIDASE-LIKE PROTEIN 2"/>
    <property type="match status" value="1"/>
</dbReference>
<comment type="function">
    <text evidence="5">Involved in the endoplasmic reticulum-associated degradation (ERAD) pathway that targets misfolded glycoproteins for degradation in an N-glycan-dependent manner. May initiate ERAD by promoting the first mannose trimming step of ERAD substrates, from Man9GlcNAc2 to Man8GlcNAc2. Seems to recognize and bind to exposed hydrophobic regions in target proteins.</text>
</comment>
<feature type="active site" description="Proton donor" evidence="6">
    <location>
        <position position="142"/>
    </location>
</feature>
<feature type="compositionally biased region" description="Polar residues" evidence="9">
    <location>
        <begin position="665"/>
        <end position="704"/>
    </location>
</feature>
<keyword evidence="4" id="KW-0325">Glycoprotein</keyword>